<dbReference type="AlphaFoldDB" id="A0AAP0I5G4"/>
<comment type="caution">
    <text evidence="1">The sequence shown here is derived from an EMBL/GenBank/DDBJ whole genome shotgun (WGS) entry which is preliminary data.</text>
</comment>
<protein>
    <submittedName>
        <fullName evidence="1">Uncharacterized protein</fullName>
    </submittedName>
</protein>
<name>A0AAP0I5G4_9MAGN</name>
<keyword evidence="2" id="KW-1185">Reference proteome</keyword>
<organism evidence="1 2">
    <name type="scientific">Stephania japonica</name>
    <dbReference type="NCBI Taxonomy" id="461633"/>
    <lineage>
        <taxon>Eukaryota</taxon>
        <taxon>Viridiplantae</taxon>
        <taxon>Streptophyta</taxon>
        <taxon>Embryophyta</taxon>
        <taxon>Tracheophyta</taxon>
        <taxon>Spermatophyta</taxon>
        <taxon>Magnoliopsida</taxon>
        <taxon>Ranunculales</taxon>
        <taxon>Menispermaceae</taxon>
        <taxon>Menispermoideae</taxon>
        <taxon>Cissampelideae</taxon>
        <taxon>Stephania</taxon>
    </lineage>
</organism>
<dbReference type="Proteomes" id="UP001417504">
    <property type="component" value="Unassembled WGS sequence"/>
</dbReference>
<evidence type="ECO:0000313" key="1">
    <source>
        <dbReference type="EMBL" id="KAK9108961.1"/>
    </source>
</evidence>
<proteinExistence type="predicted"/>
<evidence type="ECO:0000313" key="2">
    <source>
        <dbReference type="Proteomes" id="UP001417504"/>
    </source>
</evidence>
<gene>
    <name evidence="1" type="ORF">Sjap_017021</name>
</gene>
<sequence length="88" mass="10089">MKDLSVVKSLNGRKIQLEKINLLERVAGSTRRFYEGMLSIIPERHHPIRLMPIKISAFINRLYKSKLVGRCCTSRGCDILMSLFIVAN</sequence>
<dbReference type="EMBL" id="JBBNAE010000007">
    <property type="protein sequence ID" value="KAK9108961.1"/>
    <property type="molecule type" value="Genomic_DNA"/>
</dbReference>
<reference evidence="1 2" key="1">
    <citation type="submission" date="2024-01" db="EMBL/GenBank/DDBJ databases">
        <title>Genome assemblies of Stephania.</title>
        <authorList>
            <person name="Yang L."/>
        </authorList>
    </citation>
    <scope>NUCLEOTIDE SEQUENCE [LARGE SCALE GENOMIC DNA]</scope>
    <source>
        <strain evidence="1">QJT</strain>
        <tissue evidence="1">Leaf</tissue>
    </source>
</reference>
<accession>A0AAP0I5G4</accession>